<comment type="function">
    <text evidence="2">Adenine glycosylase active on G-A mispairs. MutY also corrects error-prone DNA synthesis past GO lesions which are due to the oxidatively damaged form of guanine: 7,8-dihydro-8-oxoguanine (8-oxo-dGTP).</text>
</comment>
<evidence type="ECO:0000256" key="9">
    <source>
        <dbReference type="ARBA" id="ARBA00022801"/>
    </source>
</evidence>
<keyword evidence="13 14" id="KW-0326">Glycosidase</keyword>
<evidence type="ECO:0000256" key="8">
    <source>
        <dbReference type="ARBA" id="ARBA00022763"/>
    </source>
</evidence>
<dbReference type="Gene3D" id="3.90.79.10">
    <property type="entry name" value="Nucleoside Triphosphate Pyrophosphohydrolase"/>
    <property type="match status" value="1"/>
</dbReference>
<evidence type="ECO:0000256" key="4">
    <source>
        <dbReference type="ARBA" id="ARBA00012045"/>
    </source>
</evidence>
<dbReference type="Pfam" id="PF14815">
    <property type="entry name" value="NUDIX_4"/>
    <property type="match status" value="1"/>
</dbReference>
<evidence type="ECO:0000256" key="3">
    <source>
        <dbReference type="ARBA" id="ARBA00008343"/>
    </source>
</evidence>
<dbReference type="NCBIfam" id="TIGR01084">
    <property type="entry name" value="mutY"/>
    <property type="match status" value="1"/>
</dbReference>
<dbReference type="InterPro" id="IPR011257">
    <property type="entry name" value="DNA_glycosylase"/>
</dbReference>
<dbReference type="SMART" id="SM00478">
    <property type="entry name" value="ENDO3c"/>
    <property type="match status" value="1"/>
</dbReference>
<dbReference type="PANTHER" id="PTHR42944:SF1">
    <property type="entry name" value="ADENINE DNA GLYCOSYLASE"/>
    <property type="match status" value="1"/>
</dbReference>
<evidence type="ECO:0000256" key="6">
    <source>
        <dbReference type="ARBA" id="ARBA00022485"/>
    </source>
</evidence>
<reference evidence="17" key="1">
    <citation type="journal article" date="2019" name="Int. J. Syst. Evol. Microbiol.">
        <title>The Global Catalogue of Microorganisms (GCM) 10K type strain sequencing project: providing services to taxonomists for standard genome sequencing and annotation.</title>
        <authorList>
            <consortium name="The Broad Institute Genomics Platform"/>
            <consortium name="The Broad Institute Genome Sequencing Center for Infectious Disease"/>
            <person name="Wu L."/>
            <person name="Ma J."/>
        </authorList>
    </citation>
    <scope>NUCLEOTIDE SEQUENCE [LARGE SCALE GENOMIC DNA]</scope>
    <source>
        <strain evidence="17">JCM 17919</strain>
    </source>
</reference>
<feature type="domain" description="HhH-GPD" evidence="15">
    <location>
        <begin position="50"/>
        <end position="201"/>
    </location>
</feature>
<dbReference type="InterPro" id="IPR023170">
    <property type="entry name" value="HhH_base_excis_C"/>
</dbReference>
<dbReference type="InterPro" id="IPR005760">
    <property type="entry name" value="A/G_AdeGlyc_MutY"/>
</dbReference>
<dbReference type="SUPFAM" id="SSF55811">
    <property type="entry name" value="Nudix"/>
    <property type="match status" value="1"/>
</dbReference>
<comment type="cofactor">
    <cofactor evidence="14">
        <name>[4Fe-4S] cluster</name>
        <dbReference type="ChEBI" id="CHEBI:49883"/>
    </cofactor>
    <text evidence="14">Binds 1 [4Fe-4S] cluster.</text>
</comment>
<dbReference type="Pfam" id="PF00633">
    <property type="entry name" value="HHH"/>
    <property type="match status" value="1"/>
</dbReference>
<dbReference type="InterPro" id="IPR044298">
    <property type="entry name" value="MIG/MutY"/>
</dbReference>
<dbReference type="EMBL" id="BAABGY010000002">
    <property type="protein sequence ID" value="GAA4320168.1"/>
    <property type="molecule type" value="Genomic_DNA"/>
</dbReference>
<keyword evidence="8 14" id="KW-0227">DNA damage</keyword>
<keyword evidence="6" id="KW-0004">4Fe-4S</keyword>
<evidence type="ECO:0000256" key="14">
    <source>
        <dbReference type="RuleBase" id="RU365096"/>
    </source>
</evidence>
<keyword evidence="10 14" id="KW-0408">Iron</keyword>
<dbReference type="CDD" id="cd00056">
    <property type="entry name" value="ENDO3c"/>
    <property type="match status" value="1"/>
</dbReference>
<keyword evidence="11" id="KW-0411">Iron-sulfur</keyword>
<evidence type="ECO:0000256" key="5">
    <source>
        <dbReference type="ARBA" id="ARBA00022023"/>
    </source>
</evidence>
<evidence type="ECO:0000256" key="2">
    <source>
        <dbReference type="ARBA" id="ARBA00002933"/>
    </source>
</evidence>
<comment type="similarity">
    <text evidence="3 14">Belongs to the Nth/MutY family.</text>
</comment>
<proteinExistence type="inferred from homology"/>
<evidence type="ECO:0000259" key="15">
    <source>
        <dbReference type="SMART" id="SM00478"/>
    </source>
</evidence>
<organism evidence="16 17">
    <name type="scientific">Flaviaesturariibacter amylovorans</name>
    <dbReference type="NCBI Taxonomy" id="1084520"/>
    <lineage>
        <taxon>Bacteria</taxon>
        <taxon>Pseudomonadati</taxon>
        <taxon>Bacteroidota</taxon>
        <taxon>Chitinophagia</taxon>
        <taxon>Chitinophagales</taxon>
        <taxon>Chitinophagaceae</taxon>
        <taxon>Flaviaestuariibacter</taxon>
    </lineage>
</organism>
<dbReference type="InterPro" id="IPR003265">
    <property type="entry name" value="HhH-GPD_domain"/>
</dbReference>
<keyword evidence="12" id="KW-0234">DNA repair</keyword>
<evidence type="ECO:0000256" key="12">
    <source>
        <dbReference type="ARBA" id="ARBA00023204"/>
    </source>
</evidence>
<keyword evidence="17" id="KW-1185">Reference proteome</keyword>
<keyword evidence="9" id="KW-0378">Hydrolase</keyword>
<dbReference type="Pfam" id="PF00730">
    <property type="entry name" value="HhH-GPD"/>
    <property type="match status" value="1"/>
</dbReference>
<accession>A0ABP8G9R5</accession>
<evidence type="ECO:0000313" key="17">
    <source>
        <dbReference type="Proteomes" id="UP001501725"/>
    </source>
</evidence>
<evidence type="ECO:0000256" key="1">
    <source>
        <dbReference type="ARBA" id="ARBA00000843"/>
    </source>
</evidence>
<dbReference type="InterPro" id="IPR029119">
    <property type="entry name" value="MutY_C"/>
</dbReference>
<protein>
    <recommendedName>
        <fullName evidence="5 14">Adenine DNA glycosylase</fullName>
        <ecNumber evidence="4 14">3.2.2.31</ecNumber>
    </recommendedName>
</protein>
<name>A0ABP8G9R5_9BACT</name>
<evidence type="ECO:0000256" key="7">
    <source>
        <dbReference type="ARBA" id="ARBA00022723"/>
    </source>
</evidence>
<dbReference type="RefSeq" id="WP_345253133.1">
    <property type="nucleotide sequence ID" value="NZ_BAABGY010000002.1"/>
</dbReference>
<evidence type="ECO:0000256" key="13">
    <source>
        <dbReference type="ARBA" id="ARBA00023295"/>
    </source>
</evidence>
<gene>
    <name evidence="16" type="primary">mutY</name>
    <name evidence="16" type="ORF">GCM10023184_05240</name>
</gene>
<dbReference type="InterPro" id="IPR000445">
    <property type="entry name" value="HhH_motif"/>
</dbReference>
<dbReference type="CDD" id="cd03431">
    <property type="entry name" value="NUDIX_DNA_Glycosylase_C-MutY"/>
    <property type="match status" value="1"/>
</dbReference>
<evidence type="ECO:0000256" key="11">
    <source>
        <dbReference type="ARBA" id="ARBA00023014"/>
    </source>
</evidence>
<sequence>MKETLETRADSAHGRRFTAGLLHWNATANDRPMPWKGETDPYRIWLSEIILQQTRVEQGWGYYERFVAAFPTVQELAAAPEQSVFKLWEGLGYYSRCRNLIATARIITEQYGGVFPQQYDDILALKGVGPYTAAAIASFAYNAPYAVLDGNVFRVLSRIFGCALPIDSTEGRKFFAQAAQELLPVGEARAYNQALMDFGATVCKPLPACAACFFQHDCAAFRHGRQGELPVKAKKTAVRERFFQYVLLQHENTLALHPRGPGDVWESLWEPLLFEAGRERDKEAILRALNEEYGIRKEDYTIESAAAKGRQRLSHQLIHFNFLHLGLARRLELPGFDWVPLDKIDDYPFPKTVGAWLKATFAGFG</sequence>
<dbReference type="EC" id="3.2.2.31" evidence="4 14"/>
<keyword evidence="7" id="KW-0479">Metal-binding</keyword>
<dbReference type="InterPro" id="IPR015797">
    <property type="entry name" value="NUDIX_hydrolase-like_dom_sf"/>
</dbReference>
<evidence type="ECO:0000313" key="16">
    <source>
        <dbReference type="EMBL" id="GAA4320168.1"/>
    </source>
</evidence>
<comment type="catalytic activity">
    <reaction evidence="1 14">
        <text>Hydrolyzes free adenine bases from 7,8-dihydro-8-oxoguanine:adenine mismatched double-stranded DNA, leaving an apurinic site.</text>
        <dbReference type="EC" id="3.2.2.31"/>
    </reaction>
</comment>
<dbReference type="Gene3D" id="1.10.340.30">
    <property type="entry name" value="Hypothetical protein, domain 2"/>
    <property type="match status" value="1"/>
</dbReference>
<dbReference type="PANTHER" id="PTHR42944">
    <property type="entry name" value="ADENINE DNA GLYCOSYLASE"/>
    <property type="match status" value="1"/>
</dbReference>
<evidence type="ECO:0000256" key="10">
    <source>
        <dbReference type="ARBA" id="ARBA00023004"/>
    </source>
</evidence>
<comment type="caution">
    <text evidence="16">The sequence shown here is derived from an EMBL/GenBank/DDBJ whole genome shotgun (WGS) entry which is preliminary data.</text>
</comment>
<dbReference type="Proteomes" id="UP001501725">
    <property type="component" value="Unassembled WGS sequence"/>
</dbReference>
<dbReference type="Gene3D" id="1.10.1670.10">
    <property type="entry name" value="Helix-hairpin-Helix base-excision DNA repair enzymes (C-terminal)"/>
    <property type="match status" value="1"/>
</dbReference>
<dbReference type="SUPFAM" id="SSF48150">
    <property type="entry name" value="DNA-glycosylase"/>
    <property type="match status" value="1"/>
</dbReference>